<name>A0A367ZLJ2_9BACT</name>
<feature type="compositionally biased region" description="Pro residues" evidence="2">
    <location>
        <begin position="645"/>
        <end position="654"/>
    </location>
</feature>
<dbReference type="CDD" id="cd09912">
    <property type="entry name" value="DLP_2"/>
    <property type="match status" value="1"/>
</dbReference>
<evidence type="ECO:0000313" key="5">
    <source>
        <dbReference type="Proteomes" id="UP000252355"/>
    </source>
</evidence>
<dbReference type="InterPro" id="IPR027417">
    <property type="entry name" value="P-loop_NTPase"/>
</dbReference>
<dbReference type="AlphaFoldDB" id="A0A367ZLJ2"/>
<dbReference type="InterPro" id="IPR045063">
    <property type="entry name" value="Dynamin_N"/>
</dbReference>
<gene>
    <name evidence="4" type="ORF">OZSIB_0525</name>
</gene>
<dbReference type="InterPro" id="IPR051943">
    <property type="entry name" value="TRAFAC_Dynamin-like_GTPase"/>
</dbReference>
<organism evidence="4 5">
    <name type="scientific">Candidatus Ozemobacter sibiricus</name>
    <dbReference type="NCBI Taxonomy" id="2268124"/>
    <lineage>
        <taxon>Bacteria</taxon>
        <taxon>Candidatus Ozemobacteria</taxon>
        <taxon>Candidatus Ozemobacterales</taxon>
        <taxon>Candidatus Ozemobacteraceae</taxon>
        <taxon>Candidatus Ozemobacter</taxon>
    </lineage>
</organism>
<evidence type="ECO:0000313" key="4">
    <source>
        <dbReference type="EMBL" id="RCK78974.1"/>
    </source>
</evidence>
<feature type="compositionally biased region" description="Low complexity" evidence="2">
    <location>
        <begin position="605"/>
        <end position="625"/>
    </location>
</feature>
<feature type="coiled-coil region" evidence="1">
    <location>
        <begin position="316"/>
        <end position="378"/>
    </location>
</feature>
<accession>A0A367ZLJ2</accession>
<comment type="caution">
    <text evidence="4">The sequence shown here is derived from an EMBL/GenBank/DDBJ whole genome shotgun (WGS) entry which is preliminary data.</text>
</comment>
<dbReference type="Proteomes" id="UP000252355">
    <property type="component" value="Unassembled WGS sequence"/>
</dbReference>
<sequence length="654" mass="72094">MTASTPIPTNGPEKDPMVILPPLLDQAIAALTDLDPDLAAYGPKFAALQARWREGRFHLAVLGQFKRGKSTLLNALLGAEVLATSVVPLTAIPTFLSWGEKRRARITFSDDKPPEDRTFTADAQLHDFLSTYVTEAGNPKNRLEVSHVEVFLPADLLRKGVVLIDTPGIGSTFRHNTEATLNFLTQCDAALFIVSADPPVTEVEVEFLKQVRHKVPHLSFVMNKIDYLDETERATALDFFRKVLEGQGGIAIGPEIFTVSARRGLQARLAGDPAGWQASGLARLEAHLIDFLATGKSRTLAQALARKAQTLTDEAVMSIEVRLRAMDISIEELERRLATFERKLQEAEQERLTSQDLLKGANRRMHEFLEEYAEELRRRALAYLDSRVREAIERSNGDGIDEDMVRDLLAQVIPGYFEHETGKAVKTFEARMAEALRPFQRRTDELIGLIRKTAAELFDIPYRAPDSADAFKMIEKPYWVTHKWRAGLRSLTGSFLDHFTSAASRQARALARIAEQLQLLVVENVENLRWPIFQSIDQTFLHFGSTLDDRLKETIAATHGAMKATLDVRRTRASQLEPLRQRYAEAVHRLVELSAAFVTVGGAPPQPPAASATGSASGVTGRASANAGGSDLGRARPANGAEPTAAPPTGPGSF</sequence>
<dbReference type="PANTHER" id="PTHR43681:SF1">
    <property type="entry name" value="SARCALUMENIN"/>
    <property type="match status" value="1"/>
</dbReference>
<protein>
    <recommendedName>
        <fullName evidence="3">Dynamin N-terminal domain-containing protein</fullName>
    </recommendedName>
</protein>
<evidence type="ECO:0000256" key="2">
    <source>
        <dbReference type="SAM" id="MobiDB-lite"/>
    </source>
</evidence>
<dbReference type="EMBL" id="QOQW01000017">
    <property type="protein sequence ID" value="RCK78974.1"/>
    <property type="molecule type" value="Genomic_DNA"/>
</dbReference>
<keyword evidence="1" id="KW-0175">Coiled coil</keyword>
<reference evidence="4 5" key="1">
    <citation type="submission" date="2018-05" db="EMBL/GenBank/DDBJ databases">
        <title>A metagenomic window into the 2 km-deep terrestrial subsurface aquifer revealed taxonomically and functionally diverse microbial community comprising novel uncultured bacterial lineages.</title>
        <authorList>
            <person name="Kadnikov V.V."/>
            <person name="Mardanov A.V."/>
            <person name="Beletsky A.V."/>
            <person name="Banks D."/>
            <person name="Pimenov N.V."/>
            <person name="Frank Y.A."/>
            <person name="Karnachuk O.V."/>
            <person name="Ravin N.V."/>
        </authorList>
    </citation>
    <scope>NUCLEOTIDE SEQUENCE [LARGE SCALE GENOMIC DNA]</scope>
    <source>
        <strain evidence="4">BY5</strain>
    </source>
</reference>
<dbReference type="PANTHER" id="PTHR43681">
    <property type="entry name" value="TRANSMEMBRANE GTPASE FZO"/>
    <property type="match status" value="1"/>
</dbReference>
<dbReference type="Gene3D" id="3.40.50.300">
    <property type="entry name" value="P-loop containing nucleotide triphosphate hydrolases"/>
    <property type="match status" value="1"/>
</dbReference>
<proteinExistence type="predicted"/>
<feature type="domain" description="Dynamin N-terminal" evidence="3">
    <location>
        <begin position="59"/>
        <end position="214"/>
    </location>
</feature>
<dbReference type="Pfam" id="PF00350">
    <property type="entry name" value="Dynamin_N"/>
    <property type="match status" value="1"/>
</dbReference>
<feature type="region of interest" description="Disordered" evidence="2">
    <location>
        <begin position="605"/>
        <end position="654"/>
    </location>
</feature>
<evidence type="ECO:0000259" key="3">
    <source>
        <dbReference type="Pfam" id="PF00350"/>
    </source>
</evidence>
<evidence type="ECO:0000256" key="1">
    <source>
        <dbReference type="SAM" id="Coils"/>
    </source>
</evidence>
<dbReference type="SUPFAM" id="SSF52540">
    <property type="entry name" value="P-loop containing nucleoside triphosphate hydrolases"/>
    <property type="match status" value="1"/>
</dbReference>